<organism evidence="1">
    <name type="scientific">Hexamita inflata</name>
    <dbReference type="NCBI Taxonomy" id="28002"/>
    <lineage>
        <taxon>Eukaryota</taxon>
        <taxon>Metamonada</taxon>
        <taxon>Diplomonadida</taxon>
        <taxon>Hexamitidae</taxon>
        <taxon>Hexamitinae</taxon>
        <taxon>Hexamita</taxon>
    </lineage>
</organism>
<keyword evidence="3" id="KW-1185">Reference proteome</keyword>
<gene>
    <name evidence="2" type="ORF">HINF_LOCUS14973</name>
    <name evidence="1" type="ORF">HINF_LOCUS51888</name>
</gene>
<dbReference type="EMBL" id="CATOUU010000972">
    <property type="protein sequence ID" value="CAI9964243.1"/>
    <property type="molecule type" value="Genomic_DNA"/>
</dbReference>
<comment type="caution">
    <text evidence="1">The sequence shown here is derived from an EMBL/GenBank/DDBJ whole genome shotgun (WGS) entry which is preliminary data.</text>
</comment>
<evidence type="ECO:0000313" key="2">
    <source>
        <dbReference type="EMBL" id="CAL5996865.1"/>
    </source>
</evidence>
<protein>
    <submittedName>
        <fullName evidence="1">Uncharacterized protein</fullName>
    </submittedName>
</protein>
<dbReference type="Proteomes" id="UP001642409">
    <property type="component" value="Unassembled WGS sequence"/>
</dbReference>
<reference evidence="1" key="1">
    <citation type="submission" date="2023-06" db="EMBL/GenBank/DDBJ databases">
        <authorList>
            <person name="Kurt Z."/>
        </authorList>
    </citation>
    <scope>NUCLEOTIDE SEQUENCE</scope>
</reference>
<evidence type="ECO:0000313" key="3">
    <source>
        <dbReference type="Proteomes" id="UP001642409"/>
    </source>
</evidence>
<accession>A0AA86VEE7</accession>
<dbReference type="AlphaFoldDB" id="A0AA86VEE7"/>
<dbReference type="EMBL" id="CAXDID020000035">
    <property type="protein sequence ID" value="CAL5996865.1"/>
    <property type="molecule type" value="Genomic_DNA"/>
</dbReference>
<reference evidence="2 3" key="2">
    <citation type="submission" date="2024-07" db="EMBL/GenBank/DDBJ databases">
        <authorList>
            <person name="Akdeniz Z."/>
        </authorList>
    </citation>
    <scope>NUCLEOTIDE SEQUENCE [LARGE SCALE GENOMIC DNA]</scope>
</reference>
<name>A0AA86VEE7_9EUKA</name>
<proteinExistence type="predicted"/>
<evidence type="ECO:0000313" key="1">
    <source>
        <dbReference type="EMBL" id="CAI9964243.1"/>
    </source>
</evidence>
<sequence length="372" mass="44211">MSVKLQFKKIQSIDFQEQINKEINTILNKHTTIELADELIELVLQKAVYTNDEKLVFMMIQVYVNLFENACINEQYVKLYAEVLIRYFQAVQTNGKFQQLQIRFLNAFCKLTDVEQEENKSFKTIIEKWKSFNDEFKQKEIATQTQIFAKRFIIIQRVKYEIDNETPLNSLFNDEAGDDDNVKSRKVTNRQLHTKLCMQFVSHFLCEDPKGILISLTEYMSFIHYMVSRQAKVIYELGDLSKVDKQYAVEYKKDESAAWKFQYCKQWLNAPGYQYSNTQLGYNLSCVIESLQISKKTLDRYEERMSDKTQQQKDDFKLKYVFILYLMKELKTNCLSDFDWFRVDEILHGKQTQKTVRQECDQILSKHAESVV</sequence>